<accession>A0AAE9Y8P1</accession>
<evidence type="ECO:0000256" key="3">
    <source>
        <dbReference type="ARBA" id="ARBA00022741"/>
    </source>
</evidence>
<dbReference type="PANTHER" id="PTHR24351">
    <property type="entry name" value="RIBOSOMAL PROTEIN S6 KINASE"/>
    <property type="match status" value="1"/>
</dbReference>
<dbReference type="KEGG" id="ima:PO878_17900"/>
<gene>
    <name evidence="7" type="ORF">PO878_17900</name>
</gene>
<evidence type="ECO:0000256" key="4">
    <source>
        <dbReference type="ARBA" id="ARBA00022777"/>
    </source>
</evidence>
<dbReference type="Gene3D" id="1.10.510.10">
    <property type="entry name" value="Transferase(Phosphotransferase) domain 1"/>
    <property type="match status" value="1"/>
</dbReference>
<dbReference type="PROSITE" id="PS50011">
    <property type="entry name" value="PROTEIN_KINASE_DOM"/>
    <property type="match status" value="1"/>
</dbReference>
<evidence type="ECO:0000313" key="8">
    <source>
        <dbReference type="Proteomes" id="UP001216390"/>
    </source>
</evidence>
<proteinExistence type="predicted"/>
<dbReference type="Pfam" id="PF00069">
    <property type="entry name" value="Pkinase"/>
    <property type="match status" value="1"/>
</dbReference>
<dbReference type="Proteomes" id="UP001216390">
    <property type="component" value="Chromosome"/>
</dbReference>
<keyword evidence="5" id="KW-0067">ATP-binding</keyword>
<evidence type="ECO:0000256" key="2">
    <source>
        <dbReference type="ARBA" id="ARBA00022679"/>
    </source>
</evidence>
<dbReference type="InterPro" id="IPR000719">
    <property type="entry name" value="Prot_kinase_dom"/>
</dbReference>
<dbReference type="GO" id="GO:0004674">
    <property type="term" value="F:protein serine/threonine kinase activity"/>
    <property type="evidence" value="ECO:0007669"/>
    <property type="project" value="UniProtKB-KW"/>
</dbReference>
<reference evidence="7" key="1">
    <citation type="submission" date="2023-01" db="EMBL/GenBank/DDBJ databases">
        <title>The diversity of Class Acidimicrobiia in South China Sea sediment environments and the proposal of Iamia marina sp. nov., a novel species of the genus Iamia.</title>
        <authorList>
            <person name="He Y."/>
            <person name="Tian X."/>
        </authorList>
    </citation>
    <scope>NUCLEOTIDE SEQUENCE</scope>
    <source>
        <strain evidence="7">DSM 19957</strain>
    </source>
</reference>
<keyword evidence="3" id="KW-0547">Nucleotide-binding</keyword>
<sequence>MDRIADYQLIRPLGEGSNGSYHLATTPRRLGIAADQVAVKVLEVAAGDEAFHRLTRELRTFAKVRSAHLVTLYDAGQEAGRCYYAMEYCPLGSLAHPAQEMSREEKVAAVADAARAAHDLHEAGIAHRAIKPSNILLTEEGAKLSDLGLVQLLAPGQTITGLGAVGSVEYLDPAIMRGERASRSTDIWALGVTLHRALTGTSVYGELPDRDPLLAVRRVLSSPPTLDPGLSDAEAEIIRRCFDKDLTARYGTAAELADALDALGSAS</sequence>
<organism evidence="7 8">
    <name type="scientific">Iamia majanohamensis</name>
    <dbReference type="NCBI Taxonomy" id="467976"/>
    <lineage>
        <taxon>Bacteria</taxon>
        <taxon>Bacillati</taxon>
        <taxon>Actinomycetota</taxon>
        <taxon>Acidimicrobiia</taxon>
        <taxon>Acidimicrobiales</taxon>
        <taxon>Iamiaceae</taxon>
        <taxon>Iamia</taxon>
    </lineage>
</organism>
<dbReference type="RefSeq" id="WP_272735897.1">
    <property type="nucleotide sequence ID" value="NZ_CP116942.1"/>
</dbReference>
<dbReference type="CDD" id="cd14014">
    <property type="entry name" value="STKc_PknB_like"/>
    <property type="match status" value="1"/>
</dbReference>
<dbReference type="SUPFAM" id="SSF56112">
    <property type="entry name" value="Protein kinase-like (PK-like)"/>
    <property type="match status" value="1"/>
</dbReference>
<dbReference type="Gene3D" id="3.30.200.20">
    <property type="entry name" value="Phosphorylase Kinase, domain 1"/>
    <property type="match status" value="1"/>
</dbReference>
<keyword evidence="1" id="KW-0723">Serine/threonine-protein kinase</keyword>
<dbReference type="GO" id="GO:0005524">
    <property type="term" value="F:ATP binding"/>
    <property type="evidence" value="ECO:0007669"/>
    <property type="project" value="UniProtKB-KW"/>
</dbReference>
<feature type="domain" description="Protein kinase" evidence="6">
    <location>
        <begin position="7"/>
        <end position="263"/>
    </location>
</feature>
<keyword evidence="4 7" id="KW-0418">Kinase</keyword>
<evidence type="ECO:0000256" key="5">
    <source>
        <dbReference type="ARBA" id="ARBA00022840"/>
    </source>
</evidence>
<dbReference type="EMBL" id="CP116942">
    <property type="protein sequence ID" value="WCO66374.1"/>
    <property type="molecule type" value="Genomic_DNA"/>
</dbReference>
<evidence type="ECO:0000256" key="1">
    <source>
        <dbReference type="ARBA" id="ARBA00022527"/>
    </source>
</evidence>
<evidence type="ECO:0000313" key="7">
    <source>
        <dbReference type="EMBL" id="WCO66374.1"/>
    </source>
</evidence>
<dbReference type="AlphaFoldDB" id="A0AAE9Y8P1"/>
<protein>
    <submittedName>
        <fullName evidence="7">Serine/threonine-protein kinase</fullName>
    </submittedName>
</protein>
<keyword evidence="2" id="KW-0808">Transferase</keyword>
<dbReference type="InterPro" id="IPR011009">
    <property type="entry name" value="Kinase-like_dom_sf"/>
</dbReference>
<keyword evidence="8" id="KW-1185">Reference proteome</keyword>
<name>A0AAE9Y8P1_9ACTN</name>
<evidence type="ECO:0000259" key="6">
    <source>
        <dbReference type="PROSITE" id="PS50011"/>
    </source>
</evidence>